<accession>A0A392S696</accession>
<evidence type="ECO:0000256" key="1">
    <source>
        <dbReference type="SAM" id="MobiDB-lite"/>
    </source>
</evidence>
<organism evidence="2 3">
    <name type="scientific">Trifolium medium</name>
    <dbReference type="NCBI Taxonomy" id="97028"/>
    <lineage>
        <taxon>Eukaryota</taxon>
        <taxon>Viridiplantae</taxon>
        <taxon>Streptophyta</taxon>
        <taxon>Embryophyta</taxon>
        <taxon>Tracheophyta</taxon>
        <taxon>Spermatophyta</taxon>
        <taxon>Magnoliopsida</taxon>
        <taxon>eudicotyledons</taxon>
        <taxon>Gunneridae</taxon>
        <taxon>Pentapetalae</taxon>
        <taxon>rosids</taxon>
        <taxon>fabids</taxon>
        <taxon>Fabales</taxon>
        <taxon>Fabaceae</taxon>
        <taxon>Papilionoideae</taxon>
        <taxon>50 kb inversion clade</taxon>
        <taxon>NPAAA clade</taxon>
        <taxon>Hologalegina</taxon>
        <taxon>IRL clade</taxon>
        <taxon>Trifolieae</taxon>
        <taxon>Trifolium</taxon>
    </lineage>
</organism>
<evidence type="ECO:0000313" key="3">
    <source>
        <dbReference type="Proteomes" id="UP000265520"/>
    </source>
</evidence>
<evidence type="ECO:0000313" key="2">
    <source>
        <dbReference type="EMBL" id="MCI43704.1"/>
    </source>
</evidence>
<reference evidence="2 3" key="1">
    <citation type="journal article" date="2018" name="Front. Plant Sci.">
        <title>Red Clover (Trifolium pratense) and Zigzag Clover (T. medium) - A Picture of Genomic Similarities and Differences.</title>
        <authorList>
            <person name="Dluhosova J."/>
            <person name="Istvanek J."/>
            <person name="Nedelnik J."/>
            <person name="Repkova J."/>
        </authorList>
    </citation>
    <scope>NUCLEOTIDE SEQUENCE [LARGE SCALE GENOMIC DNA]</scope>
    <source>
        <strain evidence="3">cv. 10/8</strain>
        <tissue evidence="2">Leaf</tissue>
    </source>
</reference>
<feature type="region of interest" description="Disordered" evidence="1">
    <location>
        <begin position="53"/>
        <end position="76"/>
    </location>
</feature>
<feature type="non-terminal residue" evidence="2">
    <location>
        <position position="1"/>
    </location>
</feature>
<comment type="caution">
    <text evidence="2">The sequence shown here is derived from an EMBL/GenBank/DDBJ whole genome shotgun (WGS) entry which is preliminary data.</text>
</comment>
<dbReference type="AlphaFoldDB" id="A0A392S696"/>
<dbReference type="EMBL" id="LXQA010321049">
    <property type="protein sequence ID" value="MCI43704.1"/>
    <property type="molecule type" value="Genomic_DNA"/>
</dbReference>
<protein>
    <submittedName>
        <fullName evidence="2">Uncharacterized protein</fullName>
    </submittedName>
</protein>
<dbReference type="Proteomes" id="UP000265520">
    <property type="component" value="Unassembled WGS sequence"/>
</dbReference>
<keyword evidence="3" id="KW-1185">Reference proteome</keyword>
<proteinExistence type="predicted"/>
<sequence>IPSTAEQEIGTADIRVLDTHAGVRRSNSLTFGERGHHVEKVAGHINSSAVVWSPPFLPHTGPGQQGSADGLEGQNGAGLVDVGCGVDFSNPLGQERLFDPALTPPLPKEGV</sequence>
<name>A0A392S696_9FABA</name>
<feature type="non-terminal residue" evidence="2">
    <location>
        <position position="111"/>
    </location>
</feature>